<dbReference type="InterPro" id="IPR022418">
    <property type="entry name" value="Porphobilinogen_deaminase_C"/>
</dbReference>
<dbReference type="GO" id="GO:0016226">
    <property type="term" value="P:iron-sulfur cluster assembly"/>
    <property type="evidence" value="ECO:0007669"/>
    <property type="project" value="InterPro"/>
</dbReference>
<dbReference type="FunFam" id="3.30.300.130:FF:000001">
    <property type="entry name" value="NFU1 iron-sulfur cluster scaffold"/>
    <property type="match status" value="1"/>
</dbReference>
<name>A0A4Y9Y6J6_9APHY</name>
<keyword evidence="9" id="KW-0627">Porphyrin biosynthesis</keyword>
<comment type="cofactor">
    <cofactor evidence="1">
        <name>dipyrromethane</name>
        <dbReference type="ChEBI" id="CHEBI:60342"/>
    </cofactor>
</comment>
<dbReference type="SMART" id="SM00932">
    <property type="entry name" value="Nfu_N"/>
    <property type="match status" value="1"/>
</dbReference>
<feature type="domain" description="Scaffold protein Nfu/NifU N-terminal" evidence="12">
    <location>
        <begin position="12"/>
        <end position="98"/>
    </location>
</feature>
<sequence>MERPMQYRSMFIQTETTPNEDSLKFIPGVPVMDDGTAEFLDTKSALTSPLAIRLMGIEGVKSVFYGPDFVTVGKDAETQWSVVKPEIYSTLMEFFSSGQSLFRSEEDREAAGPQDTRILDTDSETVAMIKELLETRVRPAIMEDGGDIEYRGLTDDGYVRVKLKGSCRGCDSSTVTLKSGIERMLMHYIPEVKGVEQVLDLEEEIALDEFQKLEQRISREHGDDAKKESPAAHSSLAVETAFMATGGDKNQSQALYLLGGKALWTKELEVALLAGEVDMLVHSFKDVPTELPPGCEIAGVMRREDPVDSLVVKRGKPWTRLEDLPDGSVVGTSSVRRVAQLKRKFPKLVFKDVRGNLNTRMAKLDAPDSPFDAIILARAGMVRIGLGPRITANLGPPTLFHAVSQGALAIEIRADDDAARALCASITHWPTEWSCRAERACLRVLEGGCSVPVGVHTELREKEGQKEGVLVLTGCVTSLDGAKHVEHTIEREVKSVEEAEEVGKNLAKVLIETGAREILDDIKEDRENKIKLSEAAERAGAPAAA</sequence>
<dbReference type="InterPro" id="IPR014824">
    <property type="entry name" value="Nfu/NifU_N"/>
</dbReference>
<gene>
    <name evidence="13" type="ORF">EVJ58_g6604</name>
</gene>
<dbReference type="FunFam" id="3.40.190.10:FF:000005">
    <property type="entry name" value="Porphobilinogen deaminase"/>
    <property type="match status" value="1"/>
</dbReference>
<dbReference type="Gene3D" id="3.30.300.130">
    <property type="entry name" value="Fe-S cluster assembly (FSCA)"/>
    <property type="match status" value="1"/>
</dbReference>
<evidence type="ECO:0000256" key="2">
    <source>
        <dbReference type="ARBA" id="ARBA00004735"/>
    </source>
</evidence>
<dbReference type="Pfam" id="PF01106">
    <property type="entry name" value="NifU"/>
    <property type="match status" value="1"/>
</dbReference>
<dbReference type="GO" id="GO:0005737">
    <property type="term" value="C:cytoplasm"/>
    <property type="evidence" value="ECO:0007669"/>
    <property type="project" value="TreeGrafter"/>
</dbReference>
<comment type="similarity">
    <text evidence="3">Belongs to the HMBS family.</text>
</comment>
<evidence type="ECO:0000259" key="12">
    <source>
        <dbReference type="SMART" id="SM00932"/>
    </source>
</evidence>
<dbReference type="PRINTS" id="PR00151">
    <property type="entry name" value="PORPHBDMNASE"/>
</dbReference>
<dbReference type="Gene3D" id="3.40.190.10">
    <property type="entry name" value="Periplasmic binding protein-like II"/>
    <property type="match status" value="2"/>
</dbReference>
<dbReference type="Gene3D" id="3.30.1370.70">
    <property type="entry name" value="Scaffold protein Nfu/NifU, N-terminal domain"/>
    <property type="match status" value="1"/>
</dbReference>
<dbReference type="Proteomes" id="UP000298390">
    <property type="component" value="Unassembled WGS sequence"/>
</dbReference>
<evidence type="ECO:0000256" key="10">
    <source>
        <dbReference type="ARBA" id="ARBA00030685"/>
    </source>
</evidence>
<dbReference type="InterPro" id="IPR036498">
    <property type="entry name" value="Nfu/NifU_N_sf"/>
</dbReference>
<keyword evidence="7" id="KW-0808">Transferase</keyword>
<comment type="pathway">
    <text evidence="2">Porphyrin-containing compound metabolism; protoporphyrin-IX biosynthesis; coproporphyrinogen-III from 5-aminolevulinate: step 2/4.</text>
</comment>
<evidence type="ECO:0000256" key="11">
    <source>
        <dbReference type="ARBA" id="ARBA00033064"/>
    </source>
</evidence>
<dbReference type="Pfam" id="PF08712">
    <property type="entry name" value="Nfu_N"/>
    <property type="match status" value="1"/>
</dbReference>
<dbReference type="GO" id="GO:0006783">
    <property type="term" value="P:heme biosynthetic process"/>
    <property type="evidence" value="ECO:0007669"/>
    <property type="project" value="UniProtKB-KW"/>
</dbReference>
<dbReference type="NCBIfam" id="TIGR00212">
    <property type="entry name" value="hemC"/>
    <property type="match status" value="1"/>
</dbReference>
<dbReference type="SUPFAM" id="SSF110836">
    <property type="entry name" value="Hypothetical protein SAV1430"/>
    <property type="match status" value="1"/>
</dbReference>
<evidence type="ECO:0000256" key="4">
    <source>
        <dbReference type="ARBA" id="ARBA00006420"/>
    </source>
</evidence>
<dbReference type="EC" id="2.5.1.61" evidence="5"/>
<dbReference type="EMBL" id="SEKV01000379">
    <property type="protein sequence ID" value="TFY58126.1"/>
    <property type="molecule type" value="Genomic_DNA"/>
</dbReference>
<dbReference type="CDD" id="cd13645">
    <property type="entry name" value="PBP2_HuPBGD_like"/>
    <property type="match status" value="1"/>
</dbReference>
<organism evidence="13 14">
    <name type="scientific">Rhodofomes roseus</name>
    <dbReference type="NCBI Taxonomy" id="34475"/>
    <lineage>
        <taxon>Eukaryota</taxon>
        <taxon>Fungi</taxon>
        <taxon>Dikarya</taxon>
        <taxon>Basidiomycota</taxon>
        <taxon>Agaricomycotina</taxon>
        <taxon>Agaricomycetes</taxon>
        <taxon>Polyporales</taxon>
        <taxon>Rhodofomes</taxon>
    </lineage>
</organism>
<evidence type="ECO:0000313" key="13">
    <source>
        <dbReference type="EMBL" id="TFY58126.1"/>
    </source>
</evidence>
<comment type="caution">
    <text evidence="13">The sequence shown here is derived from an EMBL/GenBank/DDBJ whole genome shotgun (WGS) entry which is preliminary data.</text>
</comment>
<dbReference type="AlphaFoldDB" id="A0A4Y9Y6J6"/>
<dbReference type="GO" id="GO:0004418">
    <property type="term" value="F:hydroxymethylbilane synthase activity"/>
    <property type="evidence" value="ECO:0007669"/>
    <property type="project" value="UniProtKB-EC"/>
</dbReference>
<keyword evidence="8" id="KW-0350">Heme biosynthesis</keyword>
<dbReference type="GO" id="GO:0005506">
    <property type="term" value="F:iron ion binding"/>
    <property type="evidence" value="ECO:0007669"/>
    <property type="project" value="InterPro"/>
</dbReference>
<evidence type="ECO:0000256" key="9">
    <source>
        <dbReference type="ARBA" id="ARBA00023244"/>
    </source>
</evidence>
<evidence type="ECO:0000256" key="1">
    <source>
        <dbReference type="ARBA" id="ARBA00001916"/>
    </source>
</evidence>
<dbReference type="InterPro" id="IPR034904">
    <property type="entry name" value="FSCA_dom_sf"/>
</dbReference>
<proteinExistence type="inferred from homology"/>
<comment type="similarity">
    <text evidence="4">Belongs to the NifU family.</text>
</comment>
<evidence type="ECO:0000256" key="5">
    <source>
        <dbReference type="ARBA" id="ARBA00012655"/>
    </source>
</evidence>
<evidence type="ECO:0000313" key="14">
    <source>
        <dbReference type="Proteomes" id="UP000298390"/>
    </source>
</evidence>
<evidence type="ECO:0000256" key="3">
    <source>
        <dbReference type="ARBA" id="ARBA00005638"/>
    </source>
</evidence>
<evidence type="ECO:0000256" key="8">
    <source>
        <dbReference type="ARBA" id="ARBA00023133"/>
    </source>
</evidence>
<dbReference type="Pfam" id="PF03900">
    <property type="entry name" value="Porphobil_deamC"/>
    <property type="match status" value="1"/>
</dbReference>
<dbReference type="SUPFAM" id="SSF54782">
    <property type="entry name" value="Porphobilinogen deaminase (hydroxymethylbilane synthase), C-terminal domain"/>
    <property type="match status" value="1"/>
</dbReference>
<dbReference type="InterPro" id="IPR036803">
    <property type="entry name" value="Porphobilinogen_deaminase_C_sf"/>
</dbReference>
<dbReference type="SUPFAM" id="SSF117916">
    <property type="entry name" value="Fe-S cluster assembly (FSCA) domain-like"/>
    <property type="match status" value="1"/>
</dbReference>
<dbReference type="FunFam" id="3.30.1370.70:FF:000001">
    <property type="entry name" value="NifU-like protein 4, mitochondrial"/>
    <property type="match status" value="1"/>
</dbReference>
<dbReference type="FunFam" id="3.30.160.40:FF:000002">
    <property type="entry name" value="Porphobilinogen deaminase"/>
    <property type="match status" value="1"/>
</dbReference>
<dbReference type="PANTHER" id="PTHR11557:SF0">
    <property type="entry name" value="PORPHOBILINOGEN DEAMINASE"/>
    <property type="match status" value="1"/>
</dbReference>
<dbReference type="InterPro" id="IPR000860">
    <property type="entry name" value="HemC"/>
</dbReference>
<protein>
    <recommendedName>
        <fullName evidence="6">Porphobilinogen deaminase</fullName>
        <ecNumber evidence="5">2.5.1.61</ecNumber>
    </recommendedName>
    <alternativeName>
        <fullName evidence="11">Hydroxymethylbilane synthase</fullName>
    </alternativeName>
    <alternativeName>
        <fullName evidence="10">Pre-uroporphyrinogen synthase</fullName>
    </alternativeName>
</protein>
<dbReference type="SUPFAM" id="SSF53850">
    <property type="entry name" value="Periplasmic binding protein-like II"/>
    <property type="match status" value="1"/>
</dbReference>
<evidence type="ECO:0000256" key="7">
    <source>
        <dbReference type="ARBA" id="ARBA00022679"/>
    </source>
</evidence>
<evidence type="ECO:0000256" key="6">
    <source>
        <dbReference type="ARBA" id="ARBA00016519"/>
    </source>
</evidence>
<dbReference type="InterPro" id="IPR001075">
    <property type="entry name" value="NIF_FeS_clus_asmbl_NifU_C"/>
</dbReference>
<dbReference type="GO" id="GO:0051536">
    <property type="term" value="F:iron-sulfur cluster binding"/>
    <property type="evidence" value="ECO:0007669"/>
    <property type="project" value="InterPro"/>
</dbReference>
<accession>A0A4Y9Y6J6</accession>
<dbReference type="InterPro" id="IPR022417">
    <property type="entry name" value="Porphobilin_deaminase_N"/>
</dbReference>
<dbReference type="Gene3D" id="3.30.160.40">
    <property type="entry name" value="Porphobilinogen deaminase, C-terminal domain"/>
    <property type="match status" value="1"/>
</dbReference>
<dbReference type="PANTHER" id="PTHR11557">
    <property type="entry name" value="PORPHOBILINOGEN DEAMINASE"/>
    <property type="match status" value="1"/>
</dbReference>
<reference evidence="13 14" key="1">
    <citation type="submission" date="2019-01" db="EMBL/GenBank/DDBJ databases">
        <title>Genome sequencing of the rare red list fungi Fomitopsis rosea.</title>
        <authorList>
            <person name="Buettner E."/>
            <person name="Kellner H."/>
        </authorList>
    </citation>
    <scope>NUCLEOTIDE SEQUENCE [LARGE SCALE GENOMIC DNA]</scope>
    <source>
        <strain evidence="13 14">DSM 105464</strain>
    </source>
</reference>
<dbReference type="STRING" id="34475.A0A4Y9Y6J6"/>
<dbReference type="Pfam" id="PF01379">
    <property type="entry name" value="Porphobil_deam"/>
    <property type="match status" value="1"/>
</dbReference>